<evidence type="ECO:0000256" key="5">
    <source>
        <dbReference type="ARBA" id="ARBA00023008"/>
    </source>
</evidence>
<evidence type="ECO:0000256" key="2">
    <source>
        <dbReference type="ARBA" id="ARBA00022723"/>
    </source>
</evidence>
<dbReference type="InterPro" id="IPR001117">
    <property type="entry name" value="Cu-oxidase_2nd"/>
</dbReference>
<proteinExistence type="inferred from homology"/>
<keyword evidence="5" id="KW-0186">Copper</keyword>
<evidence type="ECO:0000313" key="12">
    <source>
        <dbReference type="EMBL" id="PNY26831.1"/>
    </source>
</evidence>
<evidence type="ECO:0000259" key="9">
    <source>
        <dbReference type="Pfam" id="PF00394"/>
    </source>
</evidence>
<organism evidence="12 13">
    <name type="scientific">Tolypocladium capitatum</name>
    <dbReference type="NCBI Taxonomy" id="45235"/>
    <lineage>
        <taxon>Eukaryota</taxon>
        <taxon>Fungi</taxon>
        <taxon>Dikarya</taxon>
        <taxon>Ascomycota</taxon>
        <taxon>Pezizomycotina</taxon>
        <taxon>Sordariomycetes</taxon>
        <taxon>Hypocreomycetidae</taxon>
        <taxon>Hypocreales</taxon>
        <taxon>Ophiocordycipitaceae</taxon>
        <taxon>Tolypocladium</taxon>
    </lineage>
</organism>
<dbReference type="GO" id="GO:0016491">
    <property type="term" value="F:oxidoreductase activity"/>
    <property type="evidence" value="ECO:0007669"/>
    <property type="project" value="UniProtKB-KW"/>
</dbReference>
<evidence type="ECO:0000256" key="7">
    <source>
        <dbReference type="SAM" id="MobiDB-lite"/>
    </source>
</evidence>
<feature type="domain" description="Plastocyanin-like" evidence="9">
    <location>
        <begin position="239"/>
        <end position="369"/>
    </location>
</feature>
<evidence type="ECO:0000256" key="8">
    <source>
        <dbReference type="SAM" id="Phobius"/>
    </source>
</evidence>
<comment type="caution">
    <text evidence="12">The sequence shown here is derived from an EMBL/GenBank/DDBJ whole genome shotgun (WGS) entry which is preliminary data.</text>
</comment>
<comment type="similarity">
    <text evidence="1">Belongs to the multicopper oxidase family.</text>
</comment>
<dbReference type="GO" id="GO:0005507">
    <property type="term" value="F:copper ion binding"/>
    <property type="evidence" value="ECO:0007669"/>
    <property type="project" value="InterPro"/>
</dbReference>
<keyword evidence="13" id="KW-1185">Reference proteome</keyword>
<reference evidence="12 13" key="1">
    <citation type="submission" date="2017-08" db="EMBL/GenBank/DDBJ databases">
        <title>Harnessing the power of phylogenomics to disentangle the directionality and signatures of interkingdom host jumping in the parasitic fungal genus Tolypocladium.</title>
        <authorList>
            <person name="Quandt C.A."/>
            <person name="Patterson W."/>
            <person name="Spatafora J.W."/>
        </authorList>
    </citation>
    <scope>NUCLEOTIDE SEQUENCE [LARGE SCALE GENOMIC DNA]</scope>
    <source>
        <strain evidence="12 13">CBS 113982</strain>
    </source>
</reference>
<keyword evidence="3" id="KW-0732">Signal</keyword>
<protein>
    <submittedName>
        <fullName evidence="12">L-ascorbate oxidase</fullName>
    </submittedName>
</protein>
<keyword evidence="4" id="KW-0560">Oxidoreductase</keyword>
<dbReference type="Proteomes" id="UP000236621">
    <property type="component" value="Unassembled WGS sequence"/>
</dbReference>
<evidence type="ECO:0000313" key="13">
    <source>
        <dbReference type="Proteomes" id="UP000236621"/>
    </source>
</evidence>
<dbReference type="PANTHER" id="PTHR11709">
    <property type="entry name" value="MULTI-COPPER OXIDASE"/>
    <property type="match status" value="1"/>
</dbReference>
<dbReference type="PROSITE" id="PS00080">
    <property type="entry name" value="MULTICOPPER_OXIDASE2"/>
    <property type="match status" value="1"/>
</dbReference>
<evidence type="ECO:0000256" key="1">
    <source>
        <dbReference type="ARBA" id="ARBA00010609"/>
    </source>
</evidence>
<dbReference type="InterPro" id="IPR011706">
    <property type="entry name" value="Cu-oxidase_C"/>
</dbReference>
<feature type="compositionally biased region" description="Polar residues" evidence="7">
    <location>
        <begin position="64"/>
        <end position="81"/>
    </location>
</feature>
<feature type="domain" description="Plastocyanin-like" evidence="11">
    <location>
        <begin position="102"/>
        <end position="222"/>
    </location>
</feature>
<dbReference type="InterPro" id="IPR011707">
    <property type="entry name" value="Cu-oxidase-like_N"/>
</dbReference>
<name>A0A2K3QH21_9HYPO</name>
<dbReference type="Pfam" id="PF00394">
    <property type="entry name" value="Cu-oxidase"/>
    <property type="match status" value="1"/>
</dbReference>
<dbReference type="EMBL" id="NRSZ01000494">
    <property type="protein sequence ID" value="PNY26831.1"/>
    <property type="molecule type" value="Genomic_DNA"/>
</dbReference>
<feature type="region of interest" description="Disordered" evidence="7">
    <location>
        <begin position="57"/>
        <end position="81"/>
    </location>
</feature>
<dbReference type="InterPro" id="IPR045087">
    <property type="entry name" value="Cu-oxidase_fam"/>
</dbReference>
<evidence type="ECO:0000259" key="11">
    <source>
        <dbReference type="Pfam" id="PF07732"/>
    </source>
</evidence>
<dbReference type="PANTHER" id="PTHR11709:SF394">
    <property type="entry name" value="FI03373P-RELATED"/>
    <property type="match status" value="1"/>
</dbReference>
<evidence type="ECO:0000256" key="6">
    <source>
        <dbReference type="ARBA" id="ARBA00023180"/>
    </source>
</evidence>
<keyword evidence="8" id="KW-0812">Transmembrane</keyword>
<dbReference type="CDD" id="cd13910">
    <property type="entry name" value="CuRO_3_MCO_like_4"/>
    <property type="match status" value="1"/>
</dbReference>
<keyword evidence="2" id="KW-0479">Metal-binding</keyword>
<dbReference type="Pfam" id="PF07732">
    <property type="entry name" value="Cu-oxidase_3"/>
    <property type="match status" value="1"/>
</dbReference>
<dbReference type="PROSITE" id="PS00079">
    <property type="entry name" value="MULTICOPPER_OXIDASE1"/>
    <property type="match status" value="1"/>
</dbReference>
<dbReference type="SUPFAM" id="SSF49503">
    <property type="entry name" value="Cupredoxins"/>
    <property type="match status" value="3"/>
</dbReference>
<dbReference type="OrthoDB" id="2121828at2759"/>
<dbReference type="InterPro" id="IPR008972">
    <property type="entry name" value="Cupredoxin"/>
</dbReference>
<dbReference type="InterPro" id="IPR033138">
    <property type="entry name" value="Cu_oxidase_CS"/>
</dbReference>
<keyword evidence="8" id="KW-0472">Membrane</keyword>
<dbReference type="Gene3D" id="2.60.40.420">
    <property type="entry name" value="Cupredoxins - blue copper proteins"/>
    <property type="match status" value="3"/>
</dbReference>
<evidence type="ECO:0000256" key="3">
    <source>
        <dbReference type="ARBA" id="ARBA00022729"/>
    </source>
</evidence>
<evidence type="ECO:0000259" key="10">
    <source>
        <dbReference type="Pfam" id="PF07731"/>
    </source>
</evidence>
<dbReference type="Pfam" id="PF07731">
    <property type="entry name" value="Cu-oxidase_2"/>
    <property type="match status" value="1"/>
</dbReference>
<gene>
    <name evidence="12" type="ORF">TCAP_03247</name>
</gene>
<dbReference type="CDD" id="cd04205">
    <property type="entry name" value="CuRO_2_LCC_like"/>
    <property type="match status" value="1"/>
</dbReference>
<feature type="domain" description="Plastocyanin-like" evidence="10">
    <location>
        <begin position="541"/>
        <end position="650"/>
    </location>
</feature>
<sequence length="666" mass="72923">MLGLTATGCARSPSSRERRERRLLAATLSSGLLTISIVLFGLYLFSISPPVTDSGAGAVVHEGGSQQQRPSNPGTDGQGTFTLHPEEHIFREARTIHLTWNVTKAERAPDGVVKAVYLIDGQFPGPVVEARSGDELVVNVYNSVDDSDGGGIAVHWHGLAMKGANEMDGAVGLTQCAIASSRNFTYRFRIDESQSGTYWYHAHAGVQRADGLFGGLVIHKPAQTERTSDLSIYQYKTEQLLLVGDWYHRQAGAVLDWYQDPNHYMYEPAPDSLLINGEGWFNCSMAVKARPVNCSETGKPAVVFGDNRRVRLRVANTGISSGLTMSISHGNMKVIAVDGGSPVAHDTPAVGSIGILYPGERMDLIVDRNVPATSESRQSREEPEGQDELTITLDRENMGLINFALTREQSFQLLWAASKSDAPMKHGQRAPVKHGQQAPVKHGQRAQEMISQFNLADAVGLPLEPATLSAIASPQETAVLYSTMRVRAADHNRPVGAINHTSWVVSDPGQPPLLSLDREEWADAVGQPTSAQTLKVPWFRQAGQGRWIELVLNNFDDKGHPFHLHGYSFYVVATHHAASDQNNAYNPFDPAAAARQTMDTATPLRKDTVYVPPMGYVILRFALDNEGLWLLHCHVLWHQAVGMGIVLQVGDIADDVKRRASKLCRR</sequence>
<dbReference type="STRING" id="45235.A0A2K3QH21"/>
<keyword evidence="8" id="KW-1133">Transmembrane helix</keyword>
<evidence type="ECO:0000256" key="4">
    <source>
        <dbReference type="ARBA" id="ARBA00023002"/>
    </source>
</evidence>
<dbReference type="AlphaFoldDB" id="A0A2K3QH21"/>
<dbReference type="InterPro" id="IPR002355">
    <property type="entry name" value="Cu_oxidase_Cu_BS"/>
</dbReference>
<accession>A0A2K3QH21</accession>
<keyword evidence="6" id="KW-0325">Glycoprotein</keyword>
<feature type="transmembrane region" description="Helical" evidence="8">
    <location>
        <begin position="23"/>
        <end position="45"/>
    </location>
</feature>